<dbReference type="SUPFAM" id="SSF53756">
    <property type="entry name" value="UDP-Glycosyltransferase/glycogen phosphorylase"/>
    <property type="match status" value="1"/>
</dbReference>
<evidence type="ECO:0000313" key="4">
    <source>
        <dbReference type="Proteomes" id="UP000094580"/>
    </source>
</evidence>
<evidence type="ECO:0000313" key="3">
    <source>
        <dbReference type="EMBL" id="ODG90075.1"/>
    </source>
</evidence>
<dbReference type="PANTHER" id="PTHR45947">
    <property type="entry name" value="SULFOQUINOVOSYL TRANSFERASE SQD2"/>
    <property type="match status" value="1"/>
</dbReference>
<keyword evidence="4" id="KW-1185">Reference proteome</keyword>
<name>A0ABX2ZK38_9BACI</name>
<gene>
    <name evidence="3" type="ORF">BED47_14530</name>
</gene>
<comment type="caution">
    <text evidence="3">The sequence shown here is derived from an EMBL/GenBank/DDBJ whole genome shotgun (WGS) entry which is preliminary data.</text>
</comment>
<evidence type="ECO:0000259" key="1">
    <source>
        <dbReference type="Pfam" id="PF00534"/>
    </source>
</evidence>
<evidence type="ECO:0000259" key="2">
    <source>
        <dbReference type="Pfam" id="PF13579"/>
    </source>
</evidence>
<dbReference type="Proteomes" id="UP000094580">
    <property type="component" value="Unassembled WGS sequence"/>
</dbReference>
<dbReference type="CDD" id="cd03794">
    <property type="entry name" value="GT4_WbuB-like"/>
    <property type="match status" value="1"/>
</dbReference>
<dbReference type="RefSeq" id="WP_069035404.1">
    <property type="nucleotide sequence ID" value="NZ_MDKC01000036.1"/>
</dbReference>
<sequence length="404" mass="46362">MGLHKKKILLISQHFYPEIGSAANRMKNIYIELKEKGFDVKVLTLEPRYPSRELYEDKQFWNEPLIDEKDIIRIDPSIKKHSGSILKRLYLYLEVMVRFIGTIFKQKAEFDYIFVTSPPIFVGVAGLIAKWKLKAPLILDIRDLWPESLTGVQVFSNPLILKTAYKVEEILYKKATKIIVNSRSFIEYMTNKNVNKDKITFLPNSLTESELAYKEAQLEKENITVIYTGNLGLAQDLHKFMKTAALLKENTSINFSIIGYGKNTNEVKNYIESNGLSNVTLHTAKSRNETLKLVASADIAYVSLVNQEVFKTVLPGKIIDYMCVKKPIIGDVAGYASEIIHEANCGMILKEDTPEELVENIYKLANDPNLRKNYGENGYQYAYKNLRWKTNINVLLKVMEDIHE</sequence>
<dbReference type="Pfam" id="PF13579">
    <property type="entry name" value="Glyco_trans_4_4"/>
    <property type="match status" value="1"/>
</dbReference>
<dbReference type="EMBL" id="MDKC01000036">
    <property type="protein sequence ID" value="ODG90075.1"/>
    <property type="molecule type" value="Genomic_DNA"/>
</dbReference>
<organism evidence="3 4">
    <name type="scientific">Gottfriedia luciferensis</name>
    <dbReference type="NCBI Taxonomy" id="178774"/>
    <lineage>
        <taxon>Bacteria</taxon>
        <taxon>Bacillati</taxon>
        <taxon>Bacillota</taxon>
        <taxon>Bacilli</taxon>
        <taxon>Bacillales</taxon>
        <taxon>Bacillaceae</taxon>
        <taxon>Gottfriedia</taxon>
    </lineage>
</organism>
<protein>
    <submittedName>
        <fullName evidence="3">Glycosyltransferase WbuB</fullName>
    </submittedName>
</protein>
<feature type="domain" description="Glycosyltransferase subfamily 4-like N-terminal" evidence="2">
    <location>
        <begin position="23"/>
        <end position="204"/>
    </location>
</feature>
<accession>A0ABX2ZK38</accession>
<dbReference type="Gene3D" id="3.40.50.2000">
    <property type="entry name" value="Glycogen Phosphorylase B"/>
    <property type="match status" value="2"/>
</dbReference>
<proteinExistence type="predicted"/>
<dbReference type="InterPro" id="IPR001296">
    <property type="entry name" value="Glyco_trans_1"/>
</dbReference>
<dbReference type="InterPro" id="IPR050194">
    <property type="entry name" value="Glycosyltransferase_grp1"/>
</dbReference>
<dbReference type="InterPro" id="IPR028098">
    <property type="entry name" value="Glyco_trans_4-like_N"/>
</dbReference>
<feature type="domain" description="Glycosyl transferase family 1" evidence="1">
    <location>
        <begin position="216"/>
        <end position="380"/>
    </location>
</feature>
<dbReference type="PANTHER" id="PTHR45947:SF3">
    <property type="entry name" value="SULFOQUINOVOSYL TRANSFERASE SQD2"/>
    <property type="match status" value="1"/>
</dbReference>
<reference evidence="3 4" key="1">
    <citation type="submission" date="2016-07" db="EMBL/GenBank/DDBJ databases">
        <authorList>
            <person name="Townsley L."/>
            <person name="Shank E.A."/>
        </authorList>
    </citation>
    <scope>NUCLEOTIDE SEQUENCE [LARGE SCALE GENOMIC DNA]</scope>
    <source>
        <strain evidence="3 4">CH01</strain>
    </source>
</reference>
<dbReference type="Pfam" id="PF00534">
    <property type="entry name" value="Glycos_transf_1"/>
    <property type="match status" value="1"/>
</dbReference>